<name>A0ABU2AC61_9BURK</name>
<protein>
    <submittedName>
        <fullName evidence="1">Uncharacterized protein</fullName>
    </submittedName>
</protein>
<dbReference type="RefSeq" id="WP_310331129.1">
    <property type="nucleotide sequence ID" value="NZ_JAVDXV010000007.1"/>
</dbReference>
<keyword evidence="2" id="KW-1185">Reference proteome</keyword>
<evidence type="ECO:0000313" key="1">
    <source>
        <dbReference type="EMBL" id="MDR7334595.1"/>
    </source>
</evidence>
<organism evidence="1 2">
    <name type="scientific">Roseateles asaccharophilus</name>
    <dbReference type="NCBI Taxonomy" id="582607"/>
    <lineage>
        <taxon>Bacteria</taxon>
        <taxon>Pseudomonadati</taxon>
        <taxon>Pseudomonadota</taxon>
        <taxon>Betaproteobacteria</taxon>
        <taxon>Burkholderiales</taxon>
        <taxon>Sphaerotilaceae</taxon>
        <taxon>Roseateles</taxon>
    </lineage>
</organism>
<comment type="caution">
    <text evidence="1">The sequence shown here is derived from an EMBL/GenBank/DDBJ whole genome shotgun (WGS) entry which is preliminary data.</text>
</comment>
<gene>
    <name evidence="1" type="ORF">J2X21_003751</name>
</gene>
<reference evidence="1 2" key="1">
    <citation type="submission" date="2023-07" db="EMBL/GenBank/DDBJ databases">
        <title>Sorghum-associated microbial communities from plants grown in Nebraska, USA.</title>
        <authorList>
            <person name="Schachtman D."/>
        </authorList>
    </citation>
    <scope>NUCLEOTIDE SEQUENCE [LARGE SCALE GENOMIC DNA]</scope>
    <source>
        <strain evidence="1 2">BE316</strain>
    </source>
</reference>
<evidence type="ECO:0000313" key="2">
    <source>
        <dbReference type="Proteomes" id="UP001180825"/>
    </source>
</evidence>
<accession>A0ABU2AC61</accession>
<dbReference type="Proteomes" id="UP001180825">
    <property type="component" value="Unassembled WGS sequence"/>
</dbReference>
<sequence>MSARPALPPHLAPTTLAAVDTDSVGFDELRARGLTLLQKLSGRVWTDHNLHDPGITLLEQLCFGLTDIVYRAGFPVADHLTGPDGRIDHADQSLHPPSEALPCRPTTIGDYRRHLLDALPELDDATLEPDPGTGLYRLRLKFRAGLGAAVQARIAAARAACLARRNLGEDLDPEVICLREVPCDLHADVEIGGPRDAVDILAEVYDRCARYIANVPRSRTLDELRREGSSLEEIYSGPAVRHGFIDDDKRASSGGSQRTLALSELVGLVRDVPGVLDARLLALQVQGQETTAASVVWRDRDSALALRLPDHEVPATITVRRRGNVVPVAWQDLRRRLGDLQAGGRAQRARTDQQQAERADALMPQGRYRAMQGYSSVQDHLPALYGLGRHGPGPSAPPKRQAEVKQLKAYLVMQEQAMAQGLAQLAHLRELFSVAPDATQGLWTQMIGPDAVPGVDKLYLQPLAQVADTVYKPFDSSFERKNRALDHLLALHGETYTQNSMRQFFGHYKPREAERLLLENKATWLRDIVPLTRDRASGFDPGRESWNRRDNCSGMQRRASLLLGFKHWHDRPLTQVLREERLQPVRQPDDRHHAWQLNPHDPDLPQALAVGSAVKPADMRQLREDLERLPWLREPLPGGLWRAAQQENRYRLLDGADGARLLVLGPDENGRWWRLGSFRDAATARRTAASLRLYLRGVDQACEGLHLVEHVLLRPLHRDTSRHDRLGLVPGFYRLAVTTVLPNWTQRTARVAFRRFARETLRLSCPAHLTLHHLPLDAARMQGFETVYAAWLEARRAWCQRPTDEVLQWSADGHACELITLMRSAHRVLAKAWTRKDEGGDEAPPLQGHA</sequence>
<dbReference type="EMBL" id="JAVDXV010000007">
    <property type="protein sequence ID" value="MDR7334595.1"/>
    <property type="molecule type" value="Genomic_DNA"/>
</dbReference>
<proteinExistence type="predicted"/>